<gene>
    <name evidence="2" type="ORF">ACFQZ8_21940</name>
</gene>
<feature type="region of interest" description="Disordered" evidence="1">
    <location>
        <begin position="122"/>
        <end position="146"/>
    </location>
</feature>
<feature type="compositionally biased region" description="Acidic residues" evidence="1">
    <location>
        <begin position="137"/>
        <end position="146"/>
    </location>
</feature>
<organism evidence="2 3">
    <name type="scientific">Micromonospora azadirachtae</name>
    <dbReference type="NCBI Taxonomy" id="1970735"/>
    <lineage>
        <taxon>Bacteria</taxon>
        <taxon>Bacillati</taxon>
        <taxon>Actinomycetota</taxon>
        <taxon>Actinomycetes</taxon>
        <taxon>Micromonosporales</taxon>
        <taxon>Micromonosporaceae</taxon>
        <taxon>Micromonospora</taxon>
    </lineage>
</organism>
<proteinExistence type="predicted"/>
<sequence>MTGGLLAGSLVVGAVGAGGVAAMAGDRETPVLDAVPVAGVLRGDDTGREADPKKREPSSDRTGRQDGRTDDGPGTGSHPVMKVPCDAEKLVAALVQANAEGGGSLRLAPKCTYTLTQAFAQTDDYDGGIQDARDAADAEEDAGGAT</sequence>
<feature type="compositionally biased region" description="Basic and acidic residues" evidence="1">
    <location>
        <begin position="42"/>
        <end position="71"/>
    </location>
</feature>
<evidence type="ECO:0000256" key="1">
    <source>
        <dbReference type="SAM" id="MobiDB-lite"/>
    </source>
</evidence>
<accession>A0ABW3A6V7</accession>
<keyword evidence="3" id="KW-1185">Reference proteome</keyword>
<name>A0ABW3A6V7_9ACTN</name>
<comment type="caution">
    <text evidence="2">The sequence shown here is derived from an EMBL/GenBank/DDBJ whole genome shotgun (WGS) entry which is preliminary data.</text>
</comment>
<protein>
    <recommendedName>
        <fullName evidence="4">Secreted protein</fullName>
    </recommendedName>
</protein>
<reference evidence="3" key="1">
    <citation type="journal article" date="2019" name="Int. J. Syst. Evol. Microbiol.">
        <title>The Global Catalogue of Microorganisms (GCM) 10K type strain sequencing project: providing services to taxonomists for standard genome sequencing and annotation.</title>
        <authorList>
            <consortium name="The Broad Institute Genomics Platform"/>
            <consortium name="The Broad Institute Genome Sequencing Center for Infectious Disease"/>
            <person name="Wu L."/>
            <person name="Ma J."/>
        </authorList>
    </citation>
    <scope>NUCLEOTIDE SEQUENCE [LARGE SCALE GENOMIC DNA]</scope>
    <source>
        <strain evidence="3">JCM 32148</strain>
    </source>
</reference>
<feature type="region of interest" description="Disordered" evidence="1">
    <location>
        <begin position="36"/>
        <end position="82"/>
    </location>
</feature>
<feature type="non-terminal residue" evidence="2">
    <location>
        <position position="146"/>
    </location>
</feature>
<dbReference type="Proteomes" id="UP001597053">
    <property type="component" value="Unassembled WGS sequence"/>
</dbReference>
<dbReference type="EMBL" id="JBHTHM010001438">
    <property type="protein sequence ID" value="MFD0786570.1"/>
    <property type="molecule type" value="Genomic_DNA"/>
</dbReference>
<evidence type="ECO:0008006" key="4">
    <source>
        <dbReference type="Google" id="ProtNLM"/>
    </source>
</evidence>
<evidence type="ECO:0000313" key="2">
    <source>
        <dbReference type="EMBL" id="MFD0786570.1"/>
    </source>
</evidence>
<evidence type="ECO:0000313" key="3">
    <source>
        <dbReference type="Proteomes" id="UP001597053"/>
    </source>
</evidence>